<reference evidence="5" key="1">
    <citation type="submission" date="2019-12" db="EMBL/GenBank/DDBJ databases">
        <title>Novel species isolated from a subtropical stream in China.</title>
        <authorList>
            <person name="Lu H."/>
        </authorList>
    </citation>
    <scope>NUCLEOTIDE SEQUENCE [LARGE SCALE GENOMIC DNA]</scope>
    <source>
        <strain evidence="5">FT81W</strain>
    </source>
</reference>
<dbReference type="InterPro" id="IPR036388">
    <property type="entry name" value="WH-like_DNA-bd_sf"/>
</dbReference>
<dbReference type="PANTHER" id="PTHR44846">
    <property type="entry name" value="MANNOSYL-D-GLYCERATE TRANSPORT/METABOLISM SYSTEM REPRESSOR MNGR-RELATED"/>
    <property type="match status" value="1"/>
</dbReference>
<dbReference type="RefSeq" id="WP_161087678.1">
    <property type="nucleotide sequence ID" value="NZ_WWCX01000163.1"/>
</dbReference>
<dbReference type="GO" id="GO:0003700">
    <property type="term" value="F:DNA-binding transcription factor activity"/>
    <property type="evidence" value="ECO:0007669"/>
    <property type="project" value="InterPro"/>
</dbReference>
<proteinExistence type="predicted"/>
<sequence length="252" mass="27892">MRSRTTDTTAAPRPAPPLYVQLAETLKQLMESGKIGAREAMPAERELAATYQVSRDTVRKAIRLLEEQGLLYSDQGRGTFAAPESVRQMSRFLDSFTEDTVKRGGVPGQTILSMETVGANMAIASLLHVPQDQPLLRIRRVRLMNGKPVGLQDSHLRLPDGARLEQKELEQAGSLYRILADKFGIHPSESLESVGAVAAQPEDARLLGVAAGTPLLLCERVMLSDRRELVEYCEMKYAPPYRYKSRISKGSI</sequence>
<dbReference type="GO" id="GO:0003677">
    <property type="term" value="F:DNA binding"/>
    <property type="evidence" value="ECO:0007669"/>
    <property type="project" value="UniProtKB-KW"/>
</dbReference>
<dbReference type="InterPro" id="IPR050679">
    <property type="entry name" value="Bact_HTH_transcr_reg"/>
</dbReference>
<dbReference type="AlphaFoldDB" id="A0A845H0K4"/>
<keyword evidence="3" id="KW-0804">Transcription</keyword>
<dbReference type="GO" id="GO:0045892">
    <property type="term" value="P:negative regulation of DNA-templated transcription"/>
    <property type="evidence" value="ECO:0007669"/>
    <property type="project" value="TreeGrafter"/>
</dbReference>
<evidence type="ECO:0000259" key="4">
    <source>
        <dbReference type="PROSITE" id="PS50949"/>
    </source>
</evidence>
<evidence type="ECO:0000313" key="5">
    <source>
        <dbReference type="EMBL" id="MYM98896.1"/>
    </source>
</evidence>
<protein>
    <submittedName>
        <fullName evidence="5">UTRA domain-containing protein</fullName>
    </submittedName>
</protein>
<dbReference type="SUPFAM" id="SSF46785">
    <property type="entry name" value="Winged helix' DNA-binding domain"/>
    <property type="match status" value="1"/>
</dbReference>
<dbReference type="InterPro" id="IPR028978">
    <property type="entry name" value="Chorismate_lyase_/UTRA_dom_sf"/>
</dbReference>
<dbReference type="InterPro" id="IPR011663">
    <property type="entry name" value="UTRA"/>
</dbReference>
<keyword evidence="2" id="KW-0238">DNA-binding</keyword>
<dbReference type="Pfam" id="PF00392">
    <property type="entry name" value="GntR"/>
    <property type="match status" value="1"/>
</dbReference>
<dbReference type="PRINTS" id="PR00035">
    <property type="entry name" value="HTHGNTR"/>
</dbReference>
<evidence type="ECO:0000256" key="1">
    <source>
        <dbReference type="ARBA" id="ARBA00023015"/>
    </source>
</evidence>
<dbReference type="PROSITE" id="PS50949">
    <property type="entry name" value="HTH_GNTR"/>
    <property type="match status" value="1"/>
</dbReference>
<gene>
    <name evidence="5" type="ORF">GTP90_34145</name>
</gene>
<accession>A0A845H0K4</accession>
<dbReference type="Gene3D" id="1.10.10.10">
    <property type="entry name" value="Winged helix-like DNA-binding domain superfamily/Winged helix DNA-binding domain"/>
    <property type="match status" value="1"/>
</dbReference>
<evidence type="ECO:0000256" key="2">
    <source>
        <dbReference type="ARBA" id="ARBA00023125"/>
    </source>
</evidence>
<dbReference type="Proteomes" id="UP000447355">
    <property type="component" value="Unassembled WGS sequence"/>
</dbReference>
<dbReference type="InterPro" id="IPR036390">
    <property type="entry name" value="WH_DNA-bd_sf"/>
</dbReference>
<comment type="caution">
    <text evidence="5">The sequence shown here is derived from an EMBL/GenBank/DDBJ whole genome shotgun (WGS) entry which is preliminary data.</text>
</comment>
<dbReference type="Gene3D" id="3.40.1410.10">
    <property type="entry name" value="Chorismate lyase-like"/>
    <property type="match status" value="1"/>
</dbReference>
<feature type="domain" description="HTH gntR-type" evidence="4">
    <location>
        <begin position="16"/>
        <end position="84"/>
    </location>
</feature>
<keyword evidence="1" id="KW-0805">Transcription regulation</keyword>
<name>A0A845H0K4_9BURK</name>
<organism evidence="5 6">
    <name type="scientific">Duganella vulcania</name>
    <dbReference type="NCBI Taxonomy" id="2692166"/>
    <lineage>
        <taxon>Bacteria</taxon>
        <taxon>Pseudomonadati</taxon>
        <taxon>Pseudomonadota</taxon>
        <taxon>Betaproteobacteria</taxon>
        <taxon>Burkholderiales</taxon>
        <taxon>Oxalobacteraceae</taxon>
        <taxon>Telluria group</taxon>
        <taxon>Duganella</taxon>
    </lineage>
</organism>
<dbReference type="SMART" id="SM00866">
    <property type="entry name" value="UTRA"/>
    <property type="match status" value="1"/>
</dbReference>
<dbReference type="SUPFAM" id="SSF64288">
    <property type="entry name" value="Chorismate lyase-like"/>
    <property type="match status" value="1"/>
</dbReference>
<evidence type="ECO:0000256" key="3">
    <source>
        <dbReference type="ARBA" id="ARBA00023163"/>
    </source>
</evidence>
<dbReference type="EMBL" id="WWCX01000163">
    <property type="protein sequence ID" value="MYM98896.1"/>
    <property type="molecule type" value="Genomic_DNA"/>
</dbReference>
<dbReference type="InterPro" id="IPR000524">
    <property type="entry name" value="Tscrpt_reg_HTH_GntR"/>
</dbReference>
<evidence type="ECO:0000313" key="6">
    <source>
        <dbReference type="Proteomes" id="UP000447355"/>
    </source>
</evidence>
<dbReference type="SMART" id="SM00345">
    <property type="entry name" value="HTH_GNTR"/>
    <property type="match status" value="1"/>
</dbReference>
<dbReference type="Pfam" id="PF07702">
    <property type="entry name" value="UTRA"/>
    <property type="match status" value="1"/>
</dbReference>
<dbReference type="CDD" id="cd07377">
    <property type="entry name" value="WHTH_GntR"/>
    <property type="match status" value="1"/>
</dbReference>
<dbReference type="PANTHER" id="PTHR44846:SF1">
    <property type="entry name" value="MANNOSYL-D-GLYCERATE TRANSPORT_METABOLISM SYSTEM REPRESSOR MNGR-RELATED"/>
    <property type="match status" value="1"/>
</dbReference>